<name>A0A2S5RDR1_9MOLU</name>
<comment type="caution">
    <text evidence="3">The sequence shown here is derived from an EMBL/GenBank/DDBJ whole genome shotgun (WGS) entry which is preliminary data.</text>
</comment>
<feature type="transmembrane region" description="Helical" evidence="2">
    <location>
        <begin position="185"/>
        <end position="207"/>
    </location>
</feature>
<dbReference type="EMBL" id="PHNE01000004">
    <property type="protein sequence ID" value="PPE05265.1"/>
    <property type="molecule type" value="Genomic_DNA"/>
</dbReference>
<feature type="region of interest" description="Disordered" evidence="1">
    <location>
        <begin position="1"/>
        <end position="30"/>
    </location>
</feature>
<dbReference type="Gene3D" id="1.10.1760.20">
    <property type="match status" value="1"/>
</dbReference>
<dbReference type="InterPro" id="IPR024529">
    <property type="entry name" value="ECF_trnsprt_substrate-spec"/>
</dbReference>
<dbReference type="Pfam" id="PF12822">
    <property type="entry name" value="ECF_trnsprt"/>
    <property type="match status" value="1"/>
</dbReference>
<evidence type="ECO:0000313" key="4">
    <source>
        <dbReference type="Proteomes" id="UP000237865"/>
    </source>
</evidence>
<evidence type="ECO:0000256" key="2">
    <source>
        <dbReference type="SAM" id="Phobius"/>
    </source>
</evidence>
<feature type="transmembrane region" description="Helical" evidence="2">
    <location>
        <begin position="101"/>
        <end position="122"/>
    </location>
</feature>
<protein>
    <recommendedName>
        <fullName evidence="5">ECF transporter S component</fullName>
    </recommendedName>
</protein>
<sequence length="272" mass="31825">MKNNPDETKKDLQSEESQVEHSENRDHYHDQKHFDVKGNVDYITRDEFKMRNHFKYSRKNLILKISMTSVFLALSVVAAAIDMGLEILAVPIGQLRLPTRFFDMIIIFLSLPIVGPVFAMLIAFVEPWIHLLIDPHHLPLQILVDSITNLIVVFTTWFVFYILFKNSPIHKEPNKKKDLLKRTPPLVIMLFVASIIATALFVFVLYIQDKNMVVDDHARHDHGHEEGQITWDNFNWTVIGVVLGMNFLRFAIAYTVFFLVEIRMRPINHRYR</sequence>
<proteinExistence type="predicted"/>
<evidence type="ECO:0000256" key="1">
    <source>
        <dbReference type="SAM" id="MobiDB-lite"/>
    </source>
</evidence>
<gene>
    <name evidence="3" type="ORF">ELUCI_v1c08010</name>
</gene>
<keyword evidence="2" id="KW-1133">Transmembrane helix</keyword>
<dbReference type="AlphaFoldDB" id="A0A2S5RDR1"/>
<evidence type="ECO:0008006" key="5">
    <source>
        <dbReference type="Google" id="ProtNLM"/>
    </source>
</evidence>
<keyword evidence="2" id="KW-0472">Membrane</keyword>
<feature type="transmembrane region" description="Helical" evidence="2">
    <location>
        <begin position="142"/>
        <end position="164"/>
    </location>
</feature>
<evidence type="ECO:0000313" key="3">
    <source>
        <dbReference type="EMBL" id="PPE05265.1"/>
    </source>
</evidence>
<accession>A0A2S5RDR1</accession>
<dbReference type="RefSeq" id="WP_028126441.1">
    <property type="nucleotide sequence ID" value="NZ_PHNE01000004.1"/>
</dbReference>
<feature type="transmembrane region" description="Helical" evidence="2">
    <location>
        <begin position="61"/>
        <end position="81"/>
    </location>
</feature>
<keyword evidence="4" id="KW-1185">Reference proteome</keyword>
<keyword evidence="2" id="KW-0812">Transmembrane</keyword>
<organism evidence="3 4">
    <name type="scientific">Williamsoniiplasma lucivorax</name>
    <dbReference type="NCBI Taxonomy" id="209274"/>
    <lineage>
        <taxon>Bacteria</taxon>
        <taxon>Bacillati</taxon>
        <taxon>Mycoplasmatota</taxon>
        <taxon>Mollicutes</taxon>
        <taxon>Entomoplasmatales</taxon>
        <taxon>Williamsoniiplasma</taxon>
    </lineage>
</organism>
<feature type="transmembrane region" description="Helical" evidence="2">
    <location>
        <begin position="236"/>
        <end position="260"/>
    </location>
</feature>
<dbReference type="GO" id="GO:0022857">
    <property type="term" value="F:transmembrane transporter activity"/>
    <property type="evidence" value="ECO:0007669"/>
    <property type="project" value="InterPro"/>
</dbReference>
<reference evidence="3 4" key="1">
    <citation type="submission" date="2017-11" db="EMBL/GenBank/DDBJ databases">
        <title>Genome sequence of Entomoplasma lucivorax PIPN-2 (ATCC 49196).</title>
        <authorList>
            <person name="Lo W.-S."/>
            <person name="Gasparich G.E."/>
            <person name="Kuo C.-H."/>
        </authorList>
    </citation>
    <scope>NUCLEOTIDE SEQUENCE [LARGE SCALE GENOMIC DNA]</scope>
    <source>
        <strain evidence="3 4">PIPN-2</strain>
    </source>
</reference>
<dbReference type="Proteomes" id="UP000237865">
    <property type="component" value="Unassembled WGS sequence"/>
</dbReference>